<dbReference type="Proteomes" id="UP000034961">
    <property type="component" value="Unassembled WGS sequence"/>
</dbReference>
<feature type="domain" description="GIY-YIG" evidence="2">
    <location>
        <begin position="11"/>
        <end position="91"/>
    </location>
</feature>
<dbReference type="Pfam" id="PF01541">
    <property type="entry name" value="GIY-YIG"/>
    <property type="match status" value="1"/>
</dbReference>
<comment type="similarity">
    <text evidence="1">Belongs to the UPF0213 family.</text>
</comment>
<organism evidence="3 4">
    <name type="scientific">Candidatus Roizmanbacteria bacterium GW2011_GWA1_41_13</name>
    <dbReference type="NCBI Taxonomy" id="1618474"/>
    <lineage>
        <taxon>Bacteria</taxon>
        <taxon>Candidatus Roizmaniibacteriota</taxon>
    </lineage>
</organism>
<proteinExistence type="inferred from homology"/>
<comment type="caution">
    <text evidence="3">The sequence shown here is derived from an EMBL/GenBank/DDBJ whole genome shotgun (WGS) entry which is preliminary data.</text>
</comment>
<dbReference type="SUPFAM" id="SSF82771">
    <property type="entry name" value="GIY-YIG endonuclease"/>
    <property type="match status" value="1"/>
</dbReference>
<dbReference type="CDD" id="cd10449">
    <property type="entry name" value="GIY-YIG_SLX1_like"/>
    <property type="match status" value="1"/>
</dbReference>
<dbReference type="Gene3D" id="3.40.1440.10">
    <property type="entry name" value="GIY-YIG endonuclease"/>
    <property type="match status" value="1"/>
</dbReference>
<dbReference type="InterPro" id="IPR035901">
    <property type="entry name" value="GIY-YIG_endonuc_sf"/>
</dbReference>
<evidence type="ECO:0000313" key="4">
    <source>
        <dbReference type="Proteomes" id="UP000034961"/>
    </source>
</evidence>
<reference evidence="3 4" key="1">
    <citation type="journal article" date="2015" name="Nature">
        <title>rRNA introns, odd ribosomes, and small enigmatic genomes across a large radiation of phyla.</title>
        <authorList>
            <person name="Brown C.T."/>
            <person name="Hug L.A."/>
            <person name="Thomas B.C."/>
            <person name="Sharon I."/>
            <person name="Castelle C.J."/>
            <person name="Singh A."/>
            <person name="Wilkins M.J."/>
            <person name="Williams K.H."/>
            <person name="Banfield J.F."/>
        </authorList>
    </citation>
    <scope>NUCLEOTIDE SEQUENCE [LARGE SCALE GENOMIC DNA]</scope>
</reference>
<evidence type="ECO:0000259" key="2">
    <source>
        <dbReference type="PROSITE" id="PS50164"/>
    </source>
</evidence>
<dbReference type="InterPro" id="IPR050190">
    <property type="entry name" value="UPF0213_domain"/>
</dbReference>
<name>A0A0G0UZG9_9BACT</name>
<dbReference type="AlphaFoldDB" id="A0A0G0UZG9"/>
<accession>A0A0G0UZG9</accession>
<dbReference type="PROSITE" id="PS50164">
    <property type="entry name" value="GIY_YIG"/>
    <property type="match status" value="1"/>
</dbReference>
<dbReference type="InterPro" id="IPR000305">
    <property type="entry name" value="GIY-YIG_endonuc"/>
</dbReference>
<gene>
    <name evidence="3" type="ORF">UU41_C0013G0026</name>
</gene>
<evidence type="ECO:0000256" key="1">
    <source>
        <dbReference type="ARBA" id="ARBA00007435"/>
    </source>
</evidence>
<dbReference type="PANTHER" id="PTHR34477">
    <property type="entry name" value="UPF0213 PROTEIN YHBQ"/>
    <property type="match status" value="1"/>
</dbReference>
<evidence type="ECO:0000313" key="3">
    <source>
        <dbReference type="EMBL" id="KKR94104.1"/>
    </source>
</evidence>
<dbReference type="EMBL" id="LCAN01000013">
    <property type="protein sequence ID" value="KKR94104.1"/>
    <property type="molecule type" value="Genomic_DNA"/>
</dbReference>
<sequence length="94" mass="11091">MRSIAGRHMSRYFYTYVLKSKIDGNLYIGWTVDLRKRVKLHNKGLVTSTKDRKPLQLVYYEACLSKENAILREKALKTGFGRAYLKRRLNIIPR</sequence>
<dbReference type="PANTHER" id="PTHR34477:SF5">
    <property type="entry name" value="BSL5627 PROTEIN"/>
    <property type="match status" value="1"/>
</dbReference>
<protein>
    <recommendedName>
        <fullName evidence="2">GIY-YIG domain-containing protein</fullName>
    </recommendedName>
</protein>